<reference evidence="1" key="1">
    <citation type="submission" date="2021-06" db="EMBL/GenBank/DDBJ databases">
        <title>Parelaphostrongylus tenuis whole genome reference sequence.</title>
        <authorList>
            <person name="Garwood T.J."/>
            <person name="Larsen P.A."/>
            <person name="Fountain-Jones N.M."/>
            <person name="Garbe J.R."/>
            <person name="Macchietto M.G."/>
            <person name="Kania S.A."/>
            <person name="Gerhold R.W."/>
            <person name="Richards J.E."/>
            <person name="Wolf T.M."/>
        </authorList>
    </citation>
    <scope>NUCLEOTIDE SEQUENCE</scope>
    <source>
        <strain evidence="1">MNPRO001-30</strain>
        <tissue evidence="1">Meninges</tissue>
    </source>
</reference>
<evidence type="ECO:0000313" key="2">
    <source>
        <dbReference type="Proteomes" id="UP001196413"/>
    </source>
</evidence>
<sequence>MFISQCNAGKKAGGNRGTKLPIKERKLLIPLGDPQAVIYRSLWKYEQSWIGEQQNDQLEHFDDFDSDTS</sequence>
<evidence type="ECO:0000313" key="1">
    <source>
        <dbReference type="EMBL" id="KAJ1365245.1"/>
    </source>
</evidence>
<dbReference type="AlphaFoldDB" id="A0AAD5QWN8"/>
<accession>A0AAD5QWN8</accession>
<dbReference type="Proteomes" id="UP001196413">
    <property type="component" value="Unassembled WGS sequence"/>
</dbReference>
<proteinExistence type="predicted"/>
<protein>
    <submittedName>
        <fullName evidence="1">Uncharacterized protein</fullName>
    </submittedName>
</protein>
<name>A0AAD5QWN8_PARTN</name>
<comment type="caution">
    <text evidence="1">The sequence shown here is derived from an EMBL/GenBank/DDBJ whole genome shotgun (WGS) entry which is preliminary data.</text>
</comment>
<dbReference type="EMBL" id="JAHQIW010005205">
    <property type="protein sequence ID" value="KAJ1365245.1"/>
    <property type="molecule type" value="Genomic_DNA"/>
</dbReference>
<gene>
    <name evidence="1" type="ORF">KIN20_025489</name>
</gene>
<organism evidence="1 2">
    <name type="scientific">Parelaphostrongylus tenuis</name>
    <name type="common">Meningeal worm</name>
    <dbReference type="NCBI Taxonomy" id="148309"/>
    <lineage>
        <taxon>Eukaryota</taxon>
        <taxon>Metazoa</taxon>
        <taxon>Ecdysozoa</taxon>
        <taxon>Nematoda</taxon>
        <taxon>Chromadorea</taxon>
        <taxon>Rhabditida</taxon>
        <taxon>Rhabditina</taxon>
        <taxon>Rhabditomorpha</taxon>
        <taxon>Strongyloidea</taxon>
        <taxon>Metastrongylidae</taxon>
        <taxon>Parelaphostrongylus</taxon>
    </lineage>
</organism>
<keyword evidence="2" id="KW-1185">Reference proteome</keyword>